<evidence type="ECO:0000256" key="1">
    <source>
        <dbReference type="SAM" id="Phobius"/>
    </source>
</evidence>
<keyword evidence="1" id="KW-0472">Membrane</keyword>
<dbReference type="KEGG" id="cpoi:OE229_17450"/>
<dbReference type="AlphaFoldDB" id="A0A9Q9T3N7"/>
<organism evidence="3 4">
    <name type="scientific">Curtobacterium poinsettiae</name>
    <dbReference type="NCBI Taxonomy" id="159612"/>
    <lineage>
        <taxon>Bacteria</taxon>
        <taxon>Bacillati</taxon>
        <taxon>Actinomycetota</taxon>
        <taxon>Actinomycetes</taxon>
        <taxon>Micrococcales</taxon>
        <taxon>Microbacteriaceae</taxon>
        <taxon>Curtobacterium</taxon>
    </lineage>
</organism>
<dbReference type="InterPro" id="IPR018929">
    <property type="entry name" value="DUF2510"/>
</dbReference>
<feature type="transmembrane region" description="Helical" evidence="1">
    <location>
        <begin position="74"/>
        <end position="91"/>
    </location>
</feature>
<proteinExistence type="predicted"/>
<evidence type="ECO:0000313" key="3">
    <source>
        <dbReference type="EMBL" id="UYC80871.1"/>
    </source>
</evidence>
<feature type="domain" description="DUF2510" evidence="2">
    <location>
        <begin position="6"/>
        <end position="37"/>
    </location>
</feature>
<protein>
    <submittedName>
        <fullName evidence="3">DUF2510 domain-containing protein</fullName>
    </submittedName>
</protein>
<dbReference type="EMBL" id="CP106879">
    <property type="protein sequence ID" value="UYC80871.1"/>
    <property type="molecule type" value="Genomic_DNA"/>
</dbReference>
<reference evidence="3" key="1">
    <citation type="submission" date="2022-09" db="EMBL/GenBank/DDBJ databases">
        <title>Taxonomy of Curtobacterium flaccumfaciens.</title>
        <authorList>
            <person name="Osdaghi E."/>
            <person name="Taghavi S.M."/>
            <person name="Hamidizade M."/>
            <person name="Abachi H."/>
            <person name="Fazliarab A."/>
            <person name="Baeyen S."/>
            <person name="Portier P."/>
            <person name="Van Vaerenbergh J."/>
            <person name="Jacques M.-A."/>
        </authorList>
    </citation>
    <scope>NUCLEOTIDE SEQUENCE</scope>
    <source>
        <strain evidence="3">AGQB46</strain>
    </source>
</reference>
<accession>A0A9Q9T3N7</accession>
<gene>
    <name evidence="3" type="ORF">OE229_17450</name>
</gene>
<evidence type="ECO:0000259" key="2">
    <source>
        <dbReference type="Pfam" id="PF10708"/>
    </source>
</evidence>
<dbReference type="Proteomes" id="UP001062223">
    <property type="component" value="Chromosome"/>
</dbReference>
<feature type="transmembrane region" description="Helical" evidence="1">
    <location>
        <begin position="97"/>
        <end position="121"/>
    </location>
</feature>
<feature type="transmembrane region" description="Helical" evidence="1">
    <location>
        <begin position="128"/>
        <end position="147"/>
    </location>
</feature>
<dbReference type="Pfam" id="PF10708">
    <property type="entry name" value="DUF2510"/>
    <property type="match status" value="1"/>
</dbReference>
<keyword evidence="1" id="KW-0812">Transmembrane</keyword>
<name>A0A9Q9T3N7_9MICO</name>
<sequence length="148" mass="15107">MTLPAAGWFPDPQDARRLRWWDGRTWGAATRVPAAAAEPVTPIVVVPAGPSFSVQTAAIRTDAWASGTAGDRRLCVFTVLAVLLAVVSVIANPWGLAGLLAVACGVVGIVRPGAVGAWAVLARSASASALVVAVTTTVIAASAQLHLF</sequence>
<keyword evidence="1" id="KW-1133">Transmembrane helix</keyword>
<dbReference type="RefSeq" id="WP_262139125.1">
    <property type="nucleotide sequence ID" value="NZ_CP106879.1"/>
</dbReference>
<evidence type="ECO:0000313" key="4">
    <source>
        <dbReference type="Proteomes" id="UP001062223"/>
    </source>
</evidence>